<name>A0A4R6N8V3_9BURK</name>
<reference evidence="1 2" key="1">
    <citation type="submission" date="2019-03" db="EMBL/GenBank/DDBJ databases">
        <title>Genomic Encyclopedia of Type Strains, Phase IV (KMG-IV): sequencing the most valuable type-strain genomes for metagenomic binning, comparative biology and taxonomic classification.</title>
        <authorList>
            <person name="Goeker M."/>
        </authorList>
    </citation>
    <scope>NUCLEOTIDE SEQUENCE [LARGE SCALE GENOMIC DNA]</scope>
    <source>
        <strain evidence="1 2">DSM 25082</strain>
    </source>
</reference>
<dbReference type="Proteomes" id="UP000295357">
    <property type="component" value="Unassembled WGS sequence"/>
</dbReference>
<accession>A0A4R6N8V3</accession>
<evidence type="ECO:0000313" key="1">
    <source>
        <dbReference type="EMBL" id="TDP11808.1"/>
    </source>
</evidence>
<proteinExistence type="predicted"/>
<dbReference type="AlphaFoldDB" id="A0A4R6N8V3"/>
<organism evidence="1 2">
    <name type="scientific">Roseateles asaccharophilus</name>
    <dbReference type="NCBI Taxonomy" id="582607"/>
    <lineage>
        <taxon>Bacteria</taxon>
        <taxon>Pseudomonadati</taxon>
        <taxon>Pseudomonadota</taxon>
        <taxon>Betaproteobacteria</taxon>
        <taxon>Burkholderiales</taxon>
        <taxon>Sphaerotilaceae</taxon>
        <taxon>Roseateles</taxon>
    </lineage>
</organism>
<gene>
    <name evidence="1" type="ORF">DFR39_102188</name>
</gene>
<sequence length="109" mass="12291">MIVPKHLVPVQARQGLAWSEYAELGGVELPELGLPMLAPVNAAELEQLQALMHRQRLGLQTTRMLYDRLYAFERLAAAYASSDEALRELALELFQRYQSTGEWIGLAVH</sequence>
<comment type="caution">
    <text evidence="1">The sequence shown here is derived from an EMBL/GenBank/DDBJ whole genome shotgun (WGS) entry which is preliminary data.</text>
</comment>
<dbReference type="EMBL" id="SNXE01000002">
    <property type="protein sequence ID" value="TDP11808.1"/>
    <property type="molecule type" value="Genomic_DNA"/>
</dbReference>
<dbReference type="RefSeq" id="WP_133602582.1">
    <property type="nucleotide sequence ID" value="NZ_JAUFPJ010000002.1"/>
</dbReference>
<protein>
    <submittedName>
        <fullName evidence="1">Uncharacterized protein</fullName>
    </submittedName>
</protein>
<dbReference type="OrthoDB" id="9157000at2"/>
<keyword evidence="2" id="KW-1185">Reference proteome</keyword>
<evidence type="ECO:0000313" key="2">
    <source>
        <dbReference type="Proteomes" id="UP000295357"/>
    </source>
</evidence>